<organism evidence="2 3">
    <name type="scientific">Sesamum indicum</name>
    <name type="common">Oriental sesame</name>
    <name type="synonym">Sesamum orientale</name>
    <dbReference type="NCBI Taxonomy" id="4182"/>
    <lineage>
        <taxon>Eukaryota</taxon>
        <taxon>Viridiplantae</taxon>
        <taxon>Streptophyta</taxon>
        <taxon>Embryophyta</taxon>
        <taxon>Tracheophyta</taxon>
        <taxon>Spermatophyta</taxon>
        <taxon>Magnoliopsida</taxon>
        <taxon>eudicotyledons</taxon>
        <taxon>Gunneridae</taxon>
        <taxon>Pentapetalae</taxon>
        <taxon>asterids</taxon>
        <taxon>lamiids</taxon>
        <taxon>Lamiales</taxon>
        <taxon>Pedaliaceae</taxon>
        <taxon>Sesamum</taxon>
    </lineage>
</organism>
<gene>
    <name evidence="3" type="primary">LOC105172278</name>
</gene>
<dbReference type="GeneID" id="105172278"/>
<evidence type="ECO:0000313" key="3">
    <source>
        <dbReference type="RefSeq" id="XP_011091960.1"/>
    </source>
</evidence>
<keyword evidence="3" id="KW-0378">Hydrolase</keyword>
<feature type="region of interest" description="Disordered" evidence="1">
    <location>
        <begin position="35"/>
        <end position="107"/>
    </location>
</feature>
<protein>
    <submittedName>
        <fullName evidence="3">Probable ATP-dependent RNA helicase ddx52</fullName>
    </submittedName>
</protein>
<keyword evidence="3" id="KW-0547">Nucleotide-binding</keyword>
<keyword evidence="2" id="KW-1185">Reference proteome</keyword>
<dbReference type="GO" id="GO:0004386">
    <property type="term" value="F:helicase activity"/>
    <property type="evidence" value="ECO:0007669"/>
    <property type="project" value="UniProtKB-KW"/>
</dbReference>
<keyword evidence="3" id="KW-0067">ATP-binding</keyword>
<dbReference type="InParanoid" id="A0A6I9U341"/>
<sequence length="140" mass="16076">MSSSKSPHASLHSCDAHPDPSLVLHHGIRFKDIQPTLFIQRSSHNEQSKEEDNEGNDIDEEKKDDSDSEGDEDSEANKEDDGDSERKEDNEANMEDDNHTHKQNQAITLDDIARRIAWMEANLIDLFEYVRQMPRHPPMP</sequence>
<evidence type="ECO:0000313" key="2">
    <source>
        <dbReference type="Proteomes" id="UP000504604"/>
    </source>
</evidence>
<dbReference type="KEGG" id="sind:105172278"/>
<accession>A0A6I9U341</accession>
<keyword evidence="3" id="KW-0347">Helicase</keyword>
<feature type="region of interest" description="Disordered" evidence="1">
    <location>
        <begin position="1"/>
        <end position="22"/>
    </location>
</feature>
<feature type="compositionally biased region" description="Low complexity" evidence="1">
    <location>
        <begin position="1"/>
        <end position="13"/>
    </location>
</feature>
<dbReference type="Gramene" id="SIN_1012276.t">
    <property type="protein sequence ID" value="SIN_1012276.t"/>
    <property type="gene ID" value="SIN_1012276"/>
</dbReference>
<dbReference type="AlphaFoldDB" id="A0A6I9U341"/>
<reference evidence="3" key="1">
    <citation type="submission" date="2025-08" db="UniProtKB">
        <authorList>
            <consortium name="RefSeq"/>
        </authorList>
    </citation>
    <scope>IDENTIFICATION</scope>
</reference>
<evidence type="ECO:0000256" key="1">
    <source>
        <dbReference type="SAM" id="MobiDB-lite"/>
    </source>
</evidence>
<proteinExistence type="predicted"/>
<name>A0A6I9U341_SESIN</name>
<dbReference type="Proteomes" id="UP000504604">
    <property type="component" value="Linkage group LG10"/>
</dbReference>
<feature type="compositionally biased region" description="Basic and acidic residues" evidence="1">
    <location>
        <begin position="75"/>
        <end position="100"/>
    </location>
</feature>
<dbReference type="RefSeq" id="XP_011091960.1">
    <property type="nucleotide sequence ID" value="XM_011093658.2"/>
</dbReference>